<evidence type="ECO:0000256" key="3">
    <source>
        <dbReference type="ARBA" id="ARBA00023284"/>
    </source>
</evidence>
<comment type="caution">
    <text evidence="6">The sequence shown here is derived from an EMBL/GenBank/DDBJ whole genome shotgun (WGS) entry which is preliminary data.</text>
</comment>
<dbReference type="GO" id="GO:0005886">
    <property type="term" value="C:plasma membrane"/>
    <property type="evidence" value="ECO:0007669"/>
    <property type="project" value="InterPro"/>
</dbReference>
<evidence type="ECO:0000259" key="5">
    <source>
        <dbReference type="PROSITE" id="PS51352"/>
    </source>
</evidence>
<evidence type="ECO:0000313" key="6">
    <source>
        <dbReference type="EMBL" id="EHP43718.1"/>
    </source>
</evidence>
<protein>
    <submittedName>
        <fullName evidence="6">Redoxin domain-containing protein</fullName>
    </submittedName>
</protein>
<dbReference type="InterPro" id="IPR050553">
    <property type="entry name" value="Thioredoxin_ResA/DsbE_sf"/>
</dbReference>
<proteinExistence type="predicted"/>
<dbReference type="Proteomes" id="UP000005808">
    <property type="component" value="Unassembled WGS sequence"/>
</dbReference>
<keyword evidence="2" id="KW-0201">Cytochrome c-type biogenesis</keyword>
<dbReference type="PATRIC" id="fig|1127483.3.peg.1283"/>
<keyword evidence="3" id="KW-0676">Redox-active center</keyword>
<dbReference type="InterPro" id="IPR017937">
    <property type="entry name" value="Thioredoxin_CS"/>
</dbReference>
<keyword evidence="4" id="KW-0472">Membrane</keyword>
<dbReference type="GO" id="GO:0030313">
    <property type="term" value="C:cell envelope"/>
    <property type="evidence" value="ECO:0007669"/>
    <property type="project" value="UniProtKB-SubCell"/>
</dbReference>
<keyword evidence="4" id="KW-0812">Transmembrane</keyword>
<dbReference type="GO" id="GO:0015036">
    <property type="term" value="F:disulfide oxidoreductase activity"/>
    <property type="evidence" value="ECO:0007669"/>
    <property type="project" value="UniProtKB-ARBA"/>
</dbReference>
<dbReference type="PANTHER" id="PTHR42852">
    <property type="entry name" value="THIOL:DISULFIDE INTERCHANGE PROTEIN DSBE"/>
    <property type="match status" value="1"/>
</dbReference>
<dbReference type="InterPro" id="IPR001640">
    <property type="entry name" value="Lgt"/>
</dbReference>
<feature type="transmembrane region" description="Helical" evidence="4">
    <location>
        <begin position="39"/>
        <end position="60"/>
    </location>
</feature>
<dbReference type="CDD" id="cd02966">
    <property type="entry name" value="TlpA_like_family"/>
    <property type="match status" value="1"/>
</dbReference>
<feature type="domain" description="Thioredoxin" evidence="5">
    <location>
        <begin position="126"/>
        <end position="263"/>
    </location>
</feature>
<evidence type="ECO:0000256" key="4">
    <source>
        <dbReference type="SAM" id="Phobius"/>
    </source>
</evidence>
<comment type="subcellular location">
    <subcellularLocation>
        <location evidence="1">Cell envelope</location>
    </subcellularLocation>
</comment>
<dbReference type="AlphaFoldDB" id="H1S1A5"/>
<dbReference type="InterPro" id="IPR013766">
    <property type="entry name" value="Thioredoxin_domain"/>
</dbReference>
<keyword evidence="4" id="KW-1133">Transmembrane helix</keyword>
<accession>H1S1A5</accession>
<gene>
    <name evidence="6" type="ORF">OR16_06424</name>
</gene>
<feature type="transmembrane region" description="Helical" evidence="4">
    <location>
        <begin position="105"/>
        <end position="123"/>
    </location>
</feature>
<sequence>MKIGPFALALAPLILMLGIAVAVLAGRAVGKDRASMERAILAIVLAGLVVARLVFVLQYLPAYRADWPTILDIRDQGFDLASGAVAAACMLAWYLIRRRAMRKPLLAAAAAGVVAWGAATMLANRSGPPPSVPAVALVNAAGQMQPLSMANGKPTVVNLWATWCPPCRAEMPMLAKAQAENPNVNIVFVNQAEPRDIVQRYLEETRVRIDNLLFDPGLEVAKATGAKGYPTTLFYDAQGRLVSTHLGGYSRATFEHALEQFQPRR</sequence>
<dbReference type="OrthoDB" id="9811352at2"/>
<dbReference type="Pfam" id="PF01790">
    <property type="entry name" value="LGT"/>
    <property type="match status" value="1"/>
</dbReference>
<organism evidence="6 7">
    <name type="scientific">Cupriavidus basilensis OR16</name>
    <dbReference type="NCBI Taxonomy" id="1127483"/>
    <lineage>
        <taxon>Bacteria</taxon>
        <taxon>Pseudomonadati</taxon>
        <taxon>Pseudomonadota</taxon>
        <taxon>Betaproteobacteria</taxon>
        <taxon>Burkholderiales</taxon>
        <taxon>Burkholderiaceae</taxon>
        <taxon>Cupriavidus</taxon>
    </lineage>
</organism>
<reference evidence="6 7" key="1">
    <citation type="journal article" date="2012" name="J. Bacteriol.">
        <title>De Novo Genome Project of Cupriavidus basilensis OR16.</title>
        <authorList>
            <person name="Cserhati M."/>
            <person name="Kriszt B."/>
            <person name="Szoboszlay S."/>
            <person name="Toth A."/>
            <person name="Szabo I."/>
            <person name="Tancsics A."/>
            <person name="Nagy I."/>
            <person name="Horvath B."/>
            <person name="Nagy I."/>
            <person name="Kukolya J."/>
        </authorList>
    </citation>
    <scope>NUCLEOTIDE SEQUENCE [LARGE SCALE GENOMIC DNA]</scope>
    <source>
        <strain evidence="6 7">OR16</strain>
    </source>
</reference>
<dbReference type="GO" id="GO:0008961">
    <property type="term" value="F:phosphatidylglycerol-prolipoprotein diacylglyceryl transferase activity"/>
    <property type="evidence" value="ECO:0007669"/>
    <property type="project" value="InterPro"/>
</dbReference>
<dbReference type="InterPro" id="IPR013740">
    <property type="entry name" value="Redoxin"/>
</dbReference>
<feature type="transmembrane region" description="Helical" evidence="4">
    <location>
        <begin position="80"/>
        <end position="96"/>
    </location>
</feature>
<dbReference type="Pfam" id="PF08534">
    <property type="entry name" value="Redoxin"/>
    <property type="match status" value="1"/>
</dbReference>
<dbReference type="PROSITE" id="PS51352">
    <property type="entry name" value="THIOREDOXIN_2"/>
    <property type="match status" value="1"/>
</dbReference>
<dbReference type="PANTHER" id="PTHR42852:SF18">
    <property type="entry name" value="CHROMOSOME UNDETERMINED SCAFFOLD_47, WHOLE GENOME SHOTGUN SEQUENCE"/>
    <property type="match status" value="1"/>
</dbReference>
<dbReference type="InterPro" id="IPR036249">
    <property type="entry name" value="Thioredoxin-like_sf"/>
</dbReference>
<dbReference type="RefSeq" id="WP_006157051.1">
    <property type="nucleotide sequence ID" value="NZ_AHJE01000016.1"/>
</dbReference>
<dbReference type="SUPFAM" id="SSF52833">
    <property type="entry name" value="Thioredoxin-like"/>
    <property type="match status" value="1"/>
</dbReference>
<dbReference type="EMBL" id="AHJE01000016">
    <property type="protein sequence ID" value="EHP43718.1"/>
    <property type="molecule type" value="Genomic_DNA"/>
</dbReference>
<dbReference type="GO" id="GO:0017004">
    <property type="term" value="P:cytochrome complex assembly"/>
    <property type="evidence" value="ECO:0007669"/>
    <property type="project" value="UniProtKB-KW"/>
</dbReference>
<dbReference type="GO" id="GO:0042158">
    <property type="term" value="P:lipoprotein biosynthetic process"/>
    <property type="evidence" value="ECO:0007669"/>
    <property type="project" value="InterPro"/>
</dbReference>
<evidence type="ECO:0000256" key="1">
    <source>
        <dbReference type="ARBA" id="ARBA00004196"/>
    </source>
</evidence>
<dbReference type="PROSITE" id="PS00194">
    <property type="entry name" value="THIOREDOXIN_1"/>
    <property type="match status" value="1"/>
</dbReference>
<name>H1S1A5_9BURK</name>
<evidence type="ECO:0000313" key="7">
    <source>
        <dbReference type="Proteomes" id="UP000005808"/>
    </source>
</evidence>
<feature type="transmembrane region" description="Helical" evidence="4">
    <location>
        <begin position="6"/>
        <end position="27"/>
    </location>
</feature>
<evidence type="ECO:0000256" key="2">
    <source>
        <dbReference type="ARBA" id="ARBA00022748"/>
    </source>
</evidence>
<dbReference type="Gene3D" id="3.40.30.10">
    <property type="entry name" value="Glutaredoxin"/>
    <property type="match status" value="1"/>
</dbReference>